<evidence type="ECO:0000256" key="2">
    <source>
        <dbReference type="ARBA" id="ARBA00022692"/>
    </source>
</evidence>
<feature type="transmembrane region" description="Helical" evidence="7">
    <location>
        <begin position="111"/>
        <end position="129"/>
    </location>
</feature>
<evidence type="ECO:0000313" key="9">
    <source>
        <dbReference type="EMBL" id="KAF2151821.1"/>
    </source>
</evidence>
<dbReference type="EMBL" id="ML996087">
    <property type="protein sequence ID" value="KAF2151821.1"/>
    <property type="molecule type" value="Genomic_DNA"/>
</dbReference>
<keyword evidence="3 7" id="KW-1133">Transmembrane helix</keyword>
<evidence type="ECO:0000256" key="1">
    <source>
        <dbReference type="ARBA" id="ARBA00004141"/>
    </source>
</evidence>
<dbReference type="GO" id="GO:0016020">
    <property type="term" value="C:membrane"/>
    <property type="evidence" value="ECO:0007669"/>
    <property type="project" value="UniProtKB-SubCell"/>
</dbReference>
<sequence>MTKGHELASTTFTAETLAEMRDQVLIEVDTIRVIVIVMLIFVCMSVAVRMYVRIRMLKQFGPEDWSMLAAFLLSVAQCSVAFGALDAAERVSNGNVKSTPMFKQLTRVRNGIFSLAMIALKVSLGLFFLKIFSHKRLQKIVIWILCILTMLVGIAYFGVATFTCYELKEVPGLPETCPVQPVGSAIFVAFSVISMASDYIFTGMAVVALWQAKLRLHTKLPACFLLVLGAVGGIASTIRFSLLVEPVTVDTFTFAIFNIGKWTIIELSVGIIAANLAMTRPLLHACLVRVKGISDLTTSKTRTPTGMATKTNKSIPLGTVNGPSLPNQALQRNKGRMGRNANDDADSDLNGEAYLLTDIKREVTVAVDEERLSGRHDPGMAPAHYHARYYGASMRRSSRADM</sequence>
<comment type="caution">
    <text evidence="9">The sequence shown here is derived from an EMBL/GenBank/DDBJ whole genome shotgun (WGS) entry which is preliminary data.</text>
</comment>
<feature type="transmembrane region" description="Helical" evidence="7">
    <location>
        <begin position="30"/>
        <end position="52"/>
    </location>
</feature>
<feature type="transmembrane region" description="Helical" evidence="7">
    <location>
        <begin position="222"/>
        <end position="242"/>
    </location>
</feature>
<dbReference type="Pfam" id="PF20684">
    <property type="entry name" value="Fung_rhodopsin"/>
    <property type="match status" value="1"/>
</dbReference>
<keyword evidence="10" id="KW-1185">Reference proteome</keyword>
<dbReference type="OrthoDB" id="3934549at2759"/>
<feature type="transmembrane region" description="Helical" evidence="7">
    <location>
        <begin position="182"/>
        <end position="210"/>
    </location>
</feature>
<dbReference type="Proteomes" id="UP000799439">
    <property type="component" value="Unassembled WGS sequence"/>
</dbReference>
<reference evidence="9" key="1">
    <citation type="journal article" date="2020" name="Stud. Mycol.">
        <title>101 Dothideomycetes genomes: a test case for predicting lifestyles and emergence of pathogens.</title>
        <authorList>
            <person name="Haridas S."/>
            <person name="Albert R."/>
            <person name="Binder M."/>
            <person name="Bloem J."/>
            <person name="Labutti K."/>
            <person name="Salamov A."/>
            <person name="Andreopoulos B."/>
            <person name="Baker S."/>
            <person name="Barry K."/>
            <person name="Bills G."/>
            <person name="Bluhm B."/>
            <person name="Cannon C."/>
            <person name="Castanera R."/>
            <person name="Culley D."/>
            <person name="Daum C."/>
            <person name="Ezra D."/>
            <person name="Gonzalez J."/>
            <person name="Henrissat B."/>
            <person name="Kuo A."/>
            <person name="Liang C."/>
            <person name="Lipzen A."/>
            <person name="Lutzoni F."/>
            <person name="Magnuson J."/>
            <person name="Mondo S."/>
            <person name="Nolan M."/>
            <person name="Ohm R."/>
            <person name="Pangilinan J."/>
            <person name="Park H.-J."/>
            <person name="Ramirez L."/>
            <person name="Alfaro M."/>
            <person name="Sun H."/>
            <person name="Tritt A."/>
            <person name="Yoshinaga Y."/>
            <person name="Zwiers L.-H."/>
            <person name="Turgeon B."/>
            <person name="Goodwin S."/>
            <person name="Spatafora J."/>
            <person name="Crous P."/>
            <person name="Grigoriev I."/>
        </authorList>
    </citation>
    <scope>NUCLEOTIDE SEQUENCE</scope>
    <source>
        <strain evidence="9">CBS 260.36</strain>
    </source>
</reference>
<evidence type="ECO:0000313" key="10">
    <source>
        <dbReference type="Proteomes" id="UP000799439"/>
    </source>
</evidence>
<dbReference type="InterPro" id="IPR049326">
    <property type="entry name" value="Rhodopsin_dom_fungi"/>
</dbReference>
<name>A0A9P4J000_9PEZI</name>
<comment type="similarity">
    <text evidence="5">Belongs to the SAT4 family.</text>
</comment>
<organism evidence="9 10">
    <name type="scientific">Myriangium duriaei CBS 260.36</name>
    <dbReference type="NCBI Taxonomy" id="1168546"/>
    <lineage>
        <taxon>Eukaryota</taxon>
        <taxon>Fungi</taxon>
        <taxon>Dikarya</taxon>
        <taxon>Ascomycota</taxon>
        <taxon>Pezizomycotina</taxon>
        <taxon>Dothideomycetes</taxon>
        <taxon>Dothideomycetidae</taxon>
        <taxon>Myriangiales</taxon>
        <taxon>Myriangiaceae</taxon>
        <taxon>Myriangium</taxon>
    </lineage>
</organism>
<evidence type="ECO:0000259" key="8">
    <source>
        <dbReference type="Pfam" id="PF20684"/>
    </source>
</evidence>
<dbReference type="PANTHER" id="PTHR33048">
    <property type="entry name" value="PTH11-LIKE INTEGRAL MEMBRANE PROTEIN (AFU_ORTHOLOGUE AFUA_5G11245)"/>
    <property type="match status" value="1"/>
</dbReference>
<evidence type="ECO:0000256" key="3">
    <source>
        <dbReference type="ARBA" id="ARBA00022989"/>
    </source>
</evidence>
<keyword evidence="2 7" id="KW-0812">Transmembrane</keyword>
<dbReference type="InterPro" id="IPR052337">
    <property type="entry name" value="SAT4-like"/>
</dbReference>
<evidence type="ECO:0000256" key="4">
    <source>
        <dbReference type="ARBA" id="ARBA00023136"/>
    </source>
</evidence>
<dbReference type="PANTHER" id="PTHR33048:SF96">
    <property type="entry name" value="INTEGRAL MEMBRANE PROTEIN"/>
    <property type="match status" value="1"/>
</dbReference>
<dbReference type="AlphaFoldDB" id="A0A9P4J000"/>
<feature type="transmembrane region" description="Helical" evidence="7">
    <location>
        <begin position="262"/>
        <end position="283"/>
    </location>
</feature>
<evidence type="ECO:0000256" key="7">
    <source>
        <dbReference type="SAM" id="Phobius"/>
    </source>
</evidence>
<feature type="transmembrane region" description="Helical" evidence="7">
    <location>
        <begin position="64"/>
        <end position="85"/>
    </location>
</feature>
<feature type="transmembrane region" description="Helical" evidence="7">
    <location>
        <begin position="141"/>
        <end position="162"/>
    </location>
</feature>
<evidence type="ECO:0000256" key="5">
    <source>
        <dbReference type="ARBA" id="ARBA00038359"/>
    </source>
</evidence>
<accession>A0A9P4J000</accession>
<evidence type="ECO:0000256" key="6">
    <source>
        <dbReference type="SAM" id="MobiDB-lite"/>
    </source>
</evidence>
<gene>
    <name evidence="9" type="ORF">K461DRAFT_294701</name>
</gene>
<keyword evidence="4 7" id="KW-0472">Membrane</keyword>
<feature type="region of interest" description="Disordered" evidence="6">
    <location>
        <begin position="301"/>
        <end position="326"/>
    </location>
</feature>
<feature type="domain" description="Rhodopsin" evidence="8">
    <location>
        <begin position="48"/>
        <end position="284"/>
    </location>
</feature>
<protein>
    <recommendedName>
        <fullName evidence="8">Rhodopsin domain-containing protein</fullName>
    </recommendedName>
</protein>
<proteinExistence type="inferred from homology"/>
<comment type="subcellular location">
    <subcellularLocation>
        <location evidence="1">Membrane</location>
        <topology evidence="1">Multi-pass membrane protein</topology>
    </subcellularLocation>
</comment>
<feature type="compositionally biased region" description="Polar residues" evidence="6">
    <location>
        <begin position="301"/>
        <end position="314"/>
    </location>
</feature>